<evidence type="ECO:0000313" key="2">
    <source>
        <dbReference type="EMBL" id="QEG42528.1"/>
    </source>
</evidence>
<dbReference type="EMBL" id="CP042914">
    <property type="protein sequence ID" value="QEG42528.1"/>
    <property type="molecule type" value="Genomic_DNA"/>
</dbReference>
<keyword evidence="1" id="KW-0812">Transmembrane</keyword>
<feature type="transmembrane region" description="Helical" evidence="1">
    <location>
        <begin position="533"/>
        <end position="553"/>
    </location>
</feature>
<dbReference type="Gene3D" id="3.30.2090.10">
    <property type="entry name" value="Multidrug efflux transporter AcrB TolC docking domain, DN and DC subdomains"/>
    <property type="match status" value="2"/>
</dbReference>
<dbReference type="RefSeq" id="WP_068142442.1">
    <property type="nucleotide sequence ID" value="NZ_CP042914.1"/>
</dbReference>
<feature type="transmembrane region" description="Helical" evidence="1">
    <location>
        <begin position="468"/>
        <end position="493"/>
    </location>
</feature>
<dbReference type="PRINTS" id="PR00702">
    <property type="entry name" value="ACRIFLAVINRP"/>
</dbReference>
<protein>
    <submittedName>
        <fullName evidence="2">Cobalt-zinc-cadmium resistance protein CzcA</fullName>
    </submittedName>
</protein>
<feature type="transmembrane region" description="Helical" evidence="1">
    <location>
        <begin position="365"/>
        <end position="385"/>
    </location>
</feature>
<dbReference type="PANTHER" id="PTHR32063:SF18">
    <property type="entry name" value="CATION EFFLUX SYSTEM PROTEIN"/>
    <property type="match status" value="1"/>
</dbReference>
<keyword evidence="1" id="KW-1133">Transmembrane helix</keyword>
<dbReference type="AlphaFoldDB" id="A0A5B9QU14"/>
<dbReference type="InterPro" id="IPR027463">
    <property type="entry name" value="AcrB_DN_DC_subdom"/>
</dbReference>
<reference evidence="2 3" key="1">
    <citation type="submission" date="2019-08" db="EMBL/GenBank/DDBJ databases">
        <title>Deep-cultivation of Planctomycetes and their phenomic and genomic characterization uncovers novel biology.</title>
        <authorList>
            <person name="Wiegand S."/>
            <person name="Jogler M."/>
            <person name="Boedeker C."/>
            <person name="Pinto D."/>
            <person name="Vollmers J."/>
            <person name="Rivas-Marin E."/>
            <person name="Kohn T."/>
            <person name="Peeters S.H."/>
            <person name="Heuer A."/>
            <person name="Rast P."/>
            <person name="Oberbeckmann S."/>
            <person name="Bunk B."/>
            <person name="Jeske O."/>
            <person name="Meyerdierks A."/>
            <person name="Storesund J.E."/>
            <person name="Kallscheuer N."/>
            <person name="Luecker S."/>
            <person name="Lage O.M."/>
            <person name="Pohl T."/>
            <person name="Merkel B.J."/>
            <person name="Hornburger P."/>
            <person name="Mueller R.-W."/>
            <person name="Bruemmer F."/>
            <person name="Labrenz M."/>
            <person name="Spormann A.M."/>
            <person name="Op den Camp H."/>
            <person name="Overmann J."/>
            <person name="Amann R."/>
            <person name="Jetten M.S.M."/>
            <person name="Mascher T."/>
            <person name="Medema M.H."/>
            <person name="Devos D.P."/>
            <person name="Kaster A.-K."/>
            <person name="Ovreas L."/>
            <person name="Rohde M."/>
            <person name="Galperin M.Y."/>
            <person name="Jogler C."/>
        </authorList>
    </citation>
    <scope>NUCLEOTIDE SEQUENCE [LARGE SCALE GENOMIC DNA]</scope>
    <source>
        <strain evidence="2 3">UC8</strain>
    </source>
</reference>
<feature type="transmembrane region" description="Helical" evidence="1">
    <location>
        <begin position="438"/>
        <end position="456"/>
    </location>
</feature>
<name>A0A5B9QU14_9BACT</name>
<evidence type="ECO:0000313" key="3">
    <source>
        <dbReference type="Proteomes" id="UP000325286"/>
    </source>
</evidence>
<dbReference type="GO" id="GO:0005886">
    <property type="term" value="C:plasma membrane"/>
    <property type="evidence" value="ECO:0007669"/>
    <property type="project" value="TreeGrafter"/>
</dbReference>
<dbReference type="PANTHER" id="PTHR32063">
    <property type="match status" value="1"/>
</dbReference>
<dbReference type="Pfam" id="PF00873">
    <property type="entry name" value="ACR_tran"/>
    <property type="match status" value="1"/>
</dbReference>
<accession>A0A5B9QU14</accession>
<dbReference type="Gene3D" id="1.20.1640.10">
    <property type="entry name" value="Multidrug efflux transporter AcrB transmembrane domain"/>
    <property type="match status" value="2"/>
</dbReference>
<feature type="transmembrane region" description="Helical" evidence="1">
    <location>
        <begin position="338"/>
        <end position="358"/>
    </location>
</feature>
<dbReference type="OrthoDB" id="9757876at2"/>
<feature type="transmembrane region" description="Helical" evidence="1">
    <location>
        <begin position="921"/>
        <end position="945"/>
    </location>
</feature>
<feature type="transmembrane region" description="Helical" evidence="1">
    <location>
        <begin position="869"/>
        <end position="888"/>
    </location>
</feature>
<feature type="transmembrane region" description="Helical" evidence="1">
    <location>
        <begin position="992"/>
        <end position="1017"/>
    </location>
</feature>
<dbReference type="Proteomes" id="UP000325286">
    <property type="component" value="Chromosome"/>
</dbReference>
<feature type="transmembrane region" description="Helical" evidence="1">
    <location>
        <begin position="966"/>
        <end position="986"/>
    </location>
</feature>
<keyword evidence="1" id="KW-0472">Membrane</keyword>
<proteinExistence type="predicted"/>
<dbReference type="Gene3D" id="3.30.70.1320">
    <property type="entry name" value="Multidrug efflux transporter AcrB pore domain like"/>
    <property type="match status" value="1"/>
</dbReference>
<organism evidence="2 3">
    <name type="scientific">Roseimaritima ulvae</name>
    <dbReference type="NCBI Taxonomy" id="980254"/>
    <lineage>
        <taxon>Bacteria</taxon>
        <taxon>Pseudomonadati</taxon>
        <taxon>Planctomycetota</taxon>
        <taxon>Planctomycetia</taxon>
        <taxon>Pirellulales</taxon>
        <taxon>Pirellulaceae</taxon>
        <taxon>Roseimaritima</taxon>
    </lineage>
</organism>
<evidence type="ECO:0000256" key="1">
    <source>
        <dbReference type="SAM" id="Phobius"/>
    </source>
</evidence>
<dbReference type="GO" id="GO:0042910">
    <property type="term" value="F:xenobiotic transmembrane transporter activity"/>
    <property type="evidence" value="ECO:0007669"/>
    <property type="project" value="TreeGrafter"/>
</dbReference>
<dbReference type="InterPro" id="IPR001036">
    <property type="entry name" value="Acrflvin-R"/>
</dbReference>
<dbReference type="Gene3D" id="3.30.70.1440">
    <property type="entry name" value="Multidrug efflux transporter AcrB pore domain"/>
    <property type="match status" value="1"/>
</dbReference>
<dbReference type="Gene3D" id="3.30.70.1430">
    <property type="entry name" value="Multidrug efflux transporter AcrB pore domain"/>
    <property type="match status" value="2"/>
</dbReference>
<gene>
    <name evidence="2" type="primary">czcA_5</name>
    <name evidence="2" type="ORF">UC8_45680</name>
</gene>
<dbReference type="SUPFAM" id="SSF82714">
    <property type="entry name" value="Multidrug efflux transporter AcrB TolC docking domain, DN and DC subdomains"/>
    <property type="match status" value="2"/>
</dbReference>
<dbReference type="KEGG" id="rul:UC8_45680"/>
<dbReference type="SUPFAM" id="SSF82693">
    <property type="entry name" value="Multidrug efflux transporter AcrB pore domain, PN1, PN2, PC1 and PC2 subdomains"/>
    <property type="match status" value="2"/>
</dbReference>
<feature type="transmembrane region" description="Helical" evidence="1">
    <location>
        <begin position="895"/>
        <end position="915"/>
    </location>
</feature>
<feature type="transmembrane region" description="Helical" evidence="1">
    <location>
        <begin position="391"/>
        <end position="410"/>
    </location>
</feature>
<sequence length="1029" mass="112507">MTMIRRAYEDPRLLILAIVLVIVGGLAGFVSRASREDPQSQVRWGYVTTSLPGAEPLEVESLISEPIERALREAGTIRSIESASLRGVSLVFIRLTDEVTDVAESWTRIQDKLSEVQGQLPARASVPVLVDERRWGSHTEIVALREQGDLPVAPAVLARWAKELNNRLSFVRGTRFTETFGIPGEEIQVTIDEDSIAATNITVQEISSRIQARDSEGLDSTSQARGHALPVSLAGDIDDMDRLRDLILRGDDDDRLLRLGDIASIQRGEHQPRDQSAFVQGRRAAVIATRMDEDYGIDAWTRRQQAVLDEFKASLPAELALVQLFSQKRYTDQRAASLYESLALGMLLVICVICLMMGWRAAIPICAALPLTLGLVFFLMVPFGITLHQMSIAGLVLALGMLIDNPIIVVDDIQRRLNEGHGAVEACRRSIRRLTTPLLGSNITTILGFVPIVLIGGPTGEFMEEMGWSVIACLAGSLLLSLTIIPILAAWCLRPASDPDQQTPLYVKRRTRRTAWVQPTYFRILTLALRFPLLLLALSMAFPVLGFVTAGTLKEQFFPLAERDHFHFSVRLPTLASIEQTEHVAMQAREIVLQHPEVEAVALFVGNSAPKLHYSMVAMEDKRPNYAQGLVQLNTSGVSVKLIRQIQQELDSQLRDAQCIVSMIEQGPPAPAAIEFRLYGPSLQRLSELGQQAQELLMEVPGVLHTRASLDPGGPLFGLEIDQHEAERSGLSDEVISRQLRDSLDGVVATNLSEEIEEVPVRVRLANSHASDPERVLSLPLVSTAAGPHNMPLGSVAKWQIDQQIFSIYRRNSARCNIISAYVQADLLPIEVEHQFQQLLDAKQFQLPPGYRSDFGGISAERDSAVGNLVLYSTIVAALMIAVLVITFSSFRMAAIILGVAILAVGMGLASLWIFGYPIGIVAIIGIAGMMGLAVNDSIVILSECQNAGDAGHSMERSVYGATRHVLTTTVTTVAGVLPLVLRGGVFWPPMMIVIAGGVVGATVIALGFTPACYKLLKSGRTTSDRKHP</sequence>
<dbReference type="SUPFAM" id="SSF82866">
    <property type="entry name" value="Multidrug efflux transporter AcrB transmembrane domain"/>
    <property type="match status" value="2"/>
</dbReference>
<keyword evidence="3" id="KW-1185">Reference proteome</keyword>